<sequence>MLQNAEEQTNLYALQKDGITINTTKKEIEILIGIYLRMGIVQMPRSRSYWEADTRYDLIAMERPTIIAEYNKFMGGVDLLDSLTSLYKRNVKSRRWYMYIFWHSIMIAVVNS</sequence>
<comment type="caution">
    <text evidence="2">The sequence shown here is derived from an EMBL/GenBank/DDBJ whole genome shotgun (WGS) entry which is preliminary data.</text>
</comment>
<accession>A0ABQ9E645</accession>
<keyword evidence="3" id="KW-1185">Reference proteome</keyword>
<feature type="domain" description="PiggyBac transposable element-derived protein" evidence="1">
    <location>
        <begin position="62"/>
        <end position="112"/>
    </location>
</feature>
<feature type="domain" description="PiggyBac transposable element-derived protein" evidence="1">
    <location>
        <begin position="7"/>
        <end position="57"/>
    </location>
</feature>
<evidence type="ECO:0000313" key="3">
    <source>
        <dbReference type="Proteomes" id="UP001217089"/>
    </source>
</evidence>
<dbReference type="InterPro" id="IPR029526">
    <property type="entry name" value="PGBD"/>
</dbReference>
<dbReference type="Proteomes" id="UP001217089">
    <property type="component" value="Unassembled WGS sequence"/>
</dbReference>
<dbReference type="PANTHER" id="PTHR47272:SF1">
    <property type="entry name" value="PIGGYBAC TRANSPOSABLE ELEMENT-DERIVED PROTEIN 3-LIKE"/>
    <property type="match status" value="1"/>
</dbReference>
<name>A0ABQ9E645_TEGGR</name>
<organism evidence="2 3">
    <name type="scientific">Tegillarca granosa</name>
    <name type="common">Malaysian cockle</name>
    <name type="synonym">Anadara granosa</name>
    <dbReference type="NCBI Taxonomy" id="220873"/>
    <lineage>
        <taxon>Eukaryota</taxon>
        <taxon>Metazoa</taxon>
        <taxon>Spiralia</taxon>
        <taxon>Lophotrochozoa</taxon>
        <taxon>Mollusca</taxon>
        <taxon>Bivalvia</taxon>
        <taxon>Autobranchia</taxon>
        <taxon>Pteriomorphia</taxon>
        <taxon>Arcoida</taxon>
        <taxon>Arcoidea</taxon>
        <taxon>Arcidae</taxon>
        <taxon>Tegillarca</taxon>
    </lineage>
</organism>
<dbReference type="EMBL" id="JARBDR010000919">
    <property type="protein sequence ID" value="KAJ8300757.1"/>
    <property type="molecule type" value="Genomic_DNA"/>
</dbReference>
<reference evidence="2 3" key="1">
    <citation type="submission" date="2022-12" db="EMBL/GenBank/DDBJ databases">
        <title>Chromosome-level genome of Tegillarca granosa.</title>
        <authorList>
            <person name="Kim J."/>
        </authorList>
    </citation>
    <scope>NUCLEOTIDE SEQUENCE [LARGE SCALE GENOMIC DNA]</scope>
    <source>
        <strain evidence="2">Teg-2019</strain>
        <tissue evidence="2">Adductor muscle</tissue>
    </source>
</reference>
<evidence type="ECO:0000313" key="2">
    <source>
        <dbReference type="EMBL" id="KAJ8300757.1"/>
    </source>
</evidence>
<gene>
    <name evidence="2" type="ORF">KUTeg_022276</name>
</gene>
<dbReference type="Pfam" id="PF13843">
    <property type="entry name" value="DDE_Tnp_1_7"/>
    <property type="match status" value="2"/>
</dbReference>
<protein>
    <recommendedName>
        <fullName evidence="1">PiggyBac transposable element-derived protein domain-containing protein</fullName>
    </recommendedName>
</protein>
<evidence type="ECO:0000259" key="1">
    <source>
        <dbReference type="Pfam" id="PF13843"/>
    </source>
</evidence>
<proteinExistence type="predicted"/>
<dbReference type="PANTHER" id="PTHR47272">
    <property type="entry name" value="DDE_TNP_1_7 DOMAIN-CONTAINING PROTEIN"/>
    <property type="match status" value="1"/>
</dbReference>